<dbReference type="InterPro" id="IPR011598">
    <property type="entry name" value="bHLH_dom"/>
</dbReference>
<dbReference type="SMART" id="SM00353">
    <property type="entry name" value="HLH"/>
    <property type="match status" value="1"/>
</dbReference>
<dbReference type="GO" id="GO:0005634">
    <property type="term" value="C:nucleus"/>
    <property type="evidence" value="ECO:0007669"/>
    <property type="project" value="InterPro"/>
</dbReference>
<dbReference type="InterPro" id="IPR036638">
    <property type="entry name" value="HLH_DNA-bd_sf"/>
</dbReference>
<feature type="region of interest" description="Disordered" evidence="1">
    <location>
        <begin position="32"/>
        <end position="55"/>
    </location>
</feature>
<dbReference type="PRINTS" id="PR00785">
    <property type="entry name" value="NCTRNSLOCATR"/>
</dbReference>
<dbReference type="PROSITE" id="PS50888">
    <property type="entry name" value="BHLH"/>
    <property type="match status" value="1"/>
</dbReference>
<sequence length="285" mass="32148">MESSVGGAHSDADFRSLFSIPLSSLFNFQRNNQPQQEAQQQPPPQPPVPLIPMNGFDANYLHALNDEQQLQLHQDEAWQSRHHHSLSRQHHSVRHQRHAANNAPLNYFTSQSSADSAHYSGNEEEQSGSPLIKRDVSTPINLMEFGFEPSEMEIDSEEMSLPASVLISGRPNHSEVEKLRRDRMNSSINAMARLVPACRSASRKLDKLTVLRLAAQHIKLLRARSSSLMHTPADLFSGEELQLLLSDVSQLSLRDWEMENWLIDQANPPTALWTPEGTLAQTLRQ</sequence>
<dbReference type="InterPro" id="IPR001067">
    <property type="entry name" value="Nuc_translocat"/>
</dbReference>
<dbReference type="CDD" id="cd11437">
    <property type="entry name" value="bHLH-PAS_ARNT_like"/>
    <property type="match status" value="1"/>
</dbReference>
<dbReference type="GO" id="GO:0005737">
    <property type="term" value="C:cytoplasm"/>
    <property type="evidence" value="ECO:0007669"/>
    <property type="project" value="InterPro"/>
</dbReference>
<feature type="compositionally biased region" description="Pro residues" evidence="1">
    <location>
        <begin position="41"/>
        <end position="50"/>
    </location>
</feature>
<dbReference type="GO" id="GO:0003700">
    <property type="term" value="F:DNA-binding transcription factor activity"/>
    <property type="evidence" value="ECO:0007669"/>
    <property type="project" value="InterPro"/>
</dbReference>
<proteinExistence type="predicted"/>
<name>A0A1I8I1T1_9PLAT</name>
<feature type="domain" description="BHLH" evidence="2">
    <location>
        <begin position="168"/>
        <end position="221"/>
    </location>
</feature>
<dbReference type="InterPro" id="IPR050933">
    <property type="entry name" value="Circadian_TF"/>
</dbReference>
<protein>
    <submittedName>
        <fullName evidence="4">BHLH domain-containing protein</fullName>
    </submittedName>
</protein>
<dbReference type="GO" id="GO:0046983">
    <property type="term" value="F:protein dimerization activity"/>
    <property type="evidence" value="ECO:0007669"/>
    <property type="project" value="InterPro"/>
</dbReference>
<evidence type="ECO:0000313" key="3">
    <source>
        <dbReference type="Proteomes" id="UP000095280"/>
    </source>
</evidence>
<feature type="compositionally biased region" description="Basic residues" evidence="1">
    <location>
        <begin position="80"/>
        <end position="96"/>
    </location>
</feature>
<dbReference type="AlphaFoldDB" id="A0A1I8I1T1"/>
<dbReference type="SUPFAM" id="SSF47459">
    <property type="entry name" value="HLH, helix-loop-helix DNA-binding domain"/>
    <property type="match status" value="1"/>
</dbReference>
<dbReference type="GO" id="GO:0005667">
    <property type="term" value="C:transcription regulator complex"/>
    <property type="evidence" value="ECO:0007669"/>
    <property type="project" value="InterPro"/>
</dbReference>
<dbReference type="Proteomes" id="UP000095280">
    <property type="component" value="Unplaced"/>
</dbReference>
<keyword evidence="3" id="KW-1185">Reference proteome</keyword>
<evidence type="ECO:0000259" key="2">
    <source>
        <dbReference type="PROSITE" id="PS50888"/>
    </source>
</evidence>
<dbReference type="Pfam" id="PF00010">
    <property type="entry name" value="HLH"/>
    <property type="match status" value="1"/>
</dbReference>
<dbReference type="PANTHER" id="PTHR23042">
    <property type="entry name" value="CIRCADIAN PROTEIN CLOCK/ARNT/BMAL/PAS"/>
    <property type="match status" value="1"/>
</dbReference>
<accession>A0A1I8I1T1</accession>
<evidence type="ECO:0000256" key="1">
    <source>
        <dbReference type="SAM" id="MobiDB-lite"/>
    </source>
</evidence>
<dbReference type="WBParaSite" id="maker-uti_cns_0009405-snap-gene-0.10-mRNA-1">
    <property type="protein sequence ID" value="maker-uti_cns_0009405-snap-gene-0.10-mRNA-1"/>
    <property type="gene ID" value="maker-uti_cns_0009405-snap-gene-0.10"/>
</dbReference>
<reference evidence="4" key="1">
    <citation type="submission" date="2016-11" db="UniProtKB">
        <authorList>
            <consortium name="WormBaseParasite"/>
        </authorList>
    </citation>
    <scope>IDENTIFICATION</scope>
</reference>
<evidence type="ECO:0000313" key="4">
    <source>
        <dbReference type="WBParaSite" id="maker-uti_cns_0009405-snap-gene-0.10-mRNA-1"/>
    </source>
</evidence>
<feature type="region of interest" description="Disordered" evidence="1">
    <location>
        <begin position="111"/>
        <end position="130"/>
    </location>
</feature>
<organism evidence="3 4">
    <name type="scientific">Macrostomum lignano</name>
    <dbReference type="NCBI Taxonomy" id="282301"/>
    <lineage>
        <taxon>Eukaryota</taxon>
        <taxon>Metazoa</taxon>
        <taxon>Spiralia</taxon>
        <taxon>Lophotrochozoa</taxon>
        <taxon>Platyhelminthes</taxon>
        <taxon>Rhabditophora</taxon>
        <taxon>Macrostomorpha</taxon>
        <taxon>Macrostomida</taxon>
        <taxon>Macrostomidae</taxon>
        <taxon>Macrostomum</taxon>
    </lineage>
</organism>
<dbReference type="Gene3D" id="4.10.280.10">
    <property type="entry name" value="Helix-loop-helix DNA-binding domain"/>
    <property type="match status" value="1"/>
</dbReference>
<feature type="region of interest" description="Disordered" evidence="1">
    <location>
        <begin position="74"/>
        <end position="96"/>
    </location>
</feature>